<dbReference type="GO" id="GO:0008270">
    <property type="term" value="F:zinc ion binding"/>
    <property type="evidence" value="ECO:0007669"/>
    <property type="project" value="UniProtKB-UniRule"/>
</dbReference>
<evidence type="ECO:0000259" key="10">
    <source>
        <dbReference type="PROSITE" id="PS51790"/>
    </source>
</evidence>
<evidence type="ECO:0000256" key="1">
    <source>
        <dbReference type="ARBA" id="ARBA00007174"/>
    </source>
</evidence>
<evidence type="ECO:0000256" key="7">
    <source>
        <dbReference type="ARBA" id="ARBA00048488"/>
    </source>
</evidence>
<comment type="catalytic activity">
    <reaction evidence="7 9">
        <text>L-methionyl-[protein] + [thioredoxin]-disulfide + H2O = L-methionyl-(R)-S-oxide-[protein] + [thioredoxin]-dithiol</text>
        <dbReference type="Rhea" id="RHEA:24164"/>
        <dbReference type="Rhea" id="RHEA-COMP:10698"/>
        <dbReference type="Rhea" id="RHEA-COMP:10700"/>
        <dbReference type="Rhea" id="RHEA-COMP:12313"/>
        <dbReference type="Rhea" id="RHEA-COMP:12314"/>
        <dbReference type="ChEBI" id="CHEBI:15377"/>
        <dbReference type="ChEBI" id="CHEBI:16044"/>
        <dbReference type="ChEBI" id="CHEBI:29950"/>
        <dbReference type="ChEBI" id="CHEBI:45764"/>
        <dbReference type="ChEBI" id="CHEBI:50058"/>
        <dbReference type="EC" id="1.8.4.12"/>
    </reaction>
</comment>
<keyword evidence="6 9" id="KW-0560">Oxidoreductase</keyword>
<dbReference type="EC" id="1.8.4.12" evidence="2 9"/>
<dbReference type="RefSeq" id="WP_369602256.1">
    <property type="nucleotide sequence ID" value="NZ_CP154858.1"/>
</dbReference>
<dbReference type="PANTHER" id="PTHR10173">
    <property type="entry name" value="METHIONINE SULFOXIDE REDUCTASE"/>
    <property type="match status" value="1"/>
</dbReference>
<proteinExistence type="inferred from homology"/>
<evidence type="ECO:0000313" key="11">
    <source>
        <dbReference type="EMBL" id="XDT73262.1"/>
    </source>
</evidence>
<feature type="binding site" evidence="9">
    <location>
        <position position="99"/>
    </location>
    <ligand>
        <name>Zn(2+)</name>
        <dbReference type="ChEBI" id="CHEBI:29105"/>
    </ligand>
</feature>
<dbReference type="InterPro" id="IPR002579">
    <property type="entry name" value="Met_Sox_Rdtase_MsrB_dom"/>
</dbReference>
<dbReference type="GO" id="GO:0030091">
    <property type="term" value="P:protein repair"/>
    <property type="evidence" value="ECO:0007669"/>
    <property type="project" value="InterPro"/>
</dbReference>
<evidence type="ECO:0000256" key="4">
    <source>
        <dbReference type="ARBA" id="ARBA00022723"/>
    </source>
</evidence>
<feature type="domain" description="MsrB" evidence="10">
    <location>
        <begin position="8"/>
        <end position="130"/>
    </location>
</feature>
<dbReference type="NCBIfam" id="TIGR00357">
    <property type="entry name" value="peptide-methionine (R)-S-oxide reductase MsrB"/>
    <property type="match status" value="1"/>
</dbReference>
<protein>
    <recommendedName>
        <fullName evidence="3 9">Peptide methionine sulfoxide reductase MsrB</fullName>
        <ecNumber evidence="2 9">1.8.4.12</ecNumber>
    </recommendedName>
    <alternativeName>
        <fullName evidence="8 9">Peptide-methionine (R)-S-oxide reductase</fullName>
    </alternativeName>
</protein>
<organism evidence="11">
    <name type="scientific">Thermohahella caldifontis</name>
    <dbReference type="NCBI Taxonomy" id="3142973"/>
    <lineage>
        <taxon>Bacteria</taxon>
        <taxon>Pseudomonadati</taxon>
        <taxon>Pseudomonadota</taxon>
        <taxon>Gammaproteobacteria</taxon>
        <taxon>Oceanospirillales</taxon>
        <taxon>Hahellaceae</taxon>
        <taxon>Thermohahella</taxon>
    </lineage>
</organism>
<evidence type="ECO:0000256" key="6">
    <source>
        <dbReference type="ARBA" id="ARBA00023002"/>
    </source>
</evidence>
<evidence type="ECO:0000256" key="5">
    <source>
        <dbReference type="ARBA" id="ARBA00022833"/>
    </source>
</evidence>
<dbReference type="PROSITE" id="PS51790">
    <property type="entry name" value="MSRB"/>
    <property type="match status" value="1"/>
</dbReference>
<dbReference type="Gene3D" id="2.170.150.20">
    <property type="entry name" value="Peptide methionine sulfoxide reductase"/>
    <property type="match status" value="1"/>
</dbReference>
<reference evidence="11" key="1">
    <citation type="submission" date="2024-05" db="EMBL/GenBank/DDBJ databases">
        <title>Genome sequencing of novel strain.</title>
        <authorList>
            <person name="Ganbat D."/>
            <person name="Ganbat S."/>
            <person name="Lee S.-J."/>
        </authorList>
    </citation>
    <scope>NUCLEOTIDE SEQUENCE</scope>
    <source>
        <strain evidence="11">SMD15-11</strain>
    </source>
</reference>
<gene>
    <name evidence="9 11" type="primary">msrB</name>
    <name evidence="11" type="ORF">AAIA72_04640</name>
</gene>
<dbReference type="KEGG" id="tcd:AAIA72_04640"/>
<dbReference type="GO" id="GO:0005737">
    <property type="term" value="C:cytoplasm"/>
    <property type="evidence" value="ECO:0007669"/>
    <property type="project" value="TreeGrafter"/>
</dbReference>
<comment type="similarity">
    <text evidence="1 9">Belongs to the MsrB Met sulfoxide reductase family.</text>
</comment>
<sequence>MSKIIKDDKEWQKELPEEVYAVCRNCGTEPPFSGRYYNFWEEGSYHCVCCDALLFDSRHKYDSGSGWPSFWQPADGAQLTAIEDRSHGMVRTEVRCASCDAHLGHVFEDGPPPTGLRYCINSVSLKFRPAEADA</sequence>
<comment type="cofactor">
    <cofactor evidence="9">
        <name>Zn(2+)</name>
        <dbReference type="ChEBI" id="CHEBI:29105"/>
    </cofactor>
    <text evidence="9">Binds 1 zinc ion per subunit. The zinc ion is important for the structural integrity of the protein.</text>
</comment>
<dbReference type="InterPro" id="IPR028427">
    <property type="entry name" value="Met_Sox_Rdtase_MsrB"/>
</dbReference>
<evidence type="ECO:0000256" key="3">
    <source>
        <dbReference type="ARBA" id="ARBA00021130"/>
    </source>
</evidence>
<evidence type="ECO:0000256" key="9">
    <source>
        <dbReference type="HAMAP-Rule" id="MF_01400"/>
    </source>
</evidence>
<dbReference type="InterPro" id="IPR011057">
    <property type="entry name" value="Mss4-like_sf"/>
</dbReference>
<keyword evidence="5 9" id="KW-0862">Zinc</keyword>
<dbReference type="Pfam" id="PF01641">
    <property type="entry name" value="SelR"/>
    <property type="match status" value="1"/>
</dbReference>
<dbReference type="FunFam" id="2.170.150.20:FF:000001">
    <property type="entry name" value="Peptide methionine sulfoxide reductase MsrB"/>
    <property type="match status" value="1"/>
</dbReference>
<feature type="active site" description="Nucleophile" evidence="9">
    <location>
        <position position="119"/>
    </location>
</feature>
<feature type="binding site" evidence="9">
    <location>
        <position position="47"/>
    </location>
    <ligand>
        <name>Zn(2+)</name>
        <dbReference type="ChEBI" id="CHEBI:29105"/>
    </ligand>
</feature>
<keyword evidence="4 9" id="KW-0479">Metal-binding</keyword>
<dbReference type="GO" id="GO:0006979">
    <property type="term" value="P:response to oxidative stress"/>
    <property type="evidence" value="ECO:0007669"/>
    <property type="project" value="InterPro"/>
</dbReference>
<dbReference type="GO" id="GO:0033743">
    <property type="term" value="F:peptide-methionine (R)-S-oxide reductase activity"/>
    <property type="evidence" value="ECO:0007669"/>
    <property type="project" value="UniProtKB-UniRule"/>
</dbReference>
<dbReference type="EMBL" id="CP154858">
    <property type="protein sequence ID" value="XDT73262.1"/>
    <property type="molecule type" value="Genomic_DNA"/>
</dbReference>
<name>A0AB39UZE6_9GAMM</name>
<dbReference type="HAMAP" id="MF_01400">
    <property type="entry name" value="MsrB"/>
    <property type="match status" value="1"/>
</dbReference>
<dbReference type="SUPFAM" id="SSF51316">
    <property type="entry name" value="Mss4-like"/>
    <property type="match status" value="1"/>
</dbReference>
<feature type="binding site" evidence="9">
    <location>
        <position position="96"/>
    </location>
    <ligand>
        <name>Zn(2+)</name>
        <dbReference type="ChEBI" id="CHEBI:29105"/>
    </ligand>
</feature>
<evidence type="ECO:0000256" key="8">
    <source>
        <dbReference type="ARBA" id="ARBA00075819"/>
    </source>
</evidence>
<dbReference type="PANTHER" id="PTHR10173:SF52">
    <property type="entry name" value="METHIONINE-R-SULFOXIDE REDUCTASE B1"/>
    <property type="match status" value="1"/>
</dbReference>
<accession>A0AB39UZE6</accession>
<evidence type="ECO:0000256" key="2">
    <source>
        <dbReference type="ARBA" id="ARBA00012499"/>
    </source>
</evidence>
<dbReference type="AlphaFoldDB" id="A0AB39UZE6"/>
<feature type="binding site" evidence="9">
    <location>
        <position position="50"/>
    </location>
    <ligand>
        <name>Zn(2+)</name>
        <dbReference type="ChEBI" id="CHEBI:29105"/>
    </ligand>
</feature>